<feature type="region of interest" description="Disordered" evidence="1">
    <location>
        <begin position="399"/>
        <end position="440"/>
    </location>
</feature>
<gene>
    <name evidence="2" type="ORF">EVAR_10528_1</name>
</gene>
<keyword evidence="3" id="KW-1185">Reference proteome</keyword>
<feature type="region of interest" description="Disordered" evidence="1">
    <location>
        <begin position="271"/>
        <end position="294"/>
    </location>
</feature>
<protein>
    <submittedName>
        <fullName evidence="2">Uncharacterized protein</fullName>
    </submittedName>
</protein>
<reference evidence="2 3" key="1">
    <citation type="journal article" date="2019" name="Commun. Biol.">
        <title>The bagworm genome reveals a unique fibroin gene that provides high tensile strength.</title>
        <authorList>
            <person name="Kono N."/>
            <person name="Nakamura H."/>
            <person name="Ohtoshi R."/>
            <person name="Tomita M."/>
            <person name="Numata K."/>
            <person name="Arakawa K."/>
        </authorList>
    </citation>
    <scope>NUCLEOTIDE SEQUENCE [LARGE SCALE GENOMIC DNA]</scope>
</reference>
<evidence type="ECO:0000256" key="1">
    <source>
        <dbReference type="SAM" id="MobiDB-lite"/>
    </source>
</evidence>
<accession>A0A4C1TKY3</accession>
<name>A0A4C1TKY3_EUMVA</name>
<comment type="caution">
    <text evidence="2">The sequence shown here is derived from an EMBL/GenBank/DDBJ whole genome shotgun (WGS) entry which is preliminary data.</text>
</comment>
<proteinExistence type="predicted"/>
<feature type="compositionally biased region" description="Pro residues" evidence="1">
    <location>
        <begin position="421"/>
        <end position="432"/>
    </location>
</feature>
<organism evidence="2 3">
    <name type="scientific">Eumeta variegata</name>
    <name type="common">Bagworm moth</name>
    <name type="synonym">Eumeta japonica</name>
    <dbReference type="NCBI Taxonomy" id="151549"/>
    <lineage>
        <taxon>Eukaryota</taxon>
        <taxon>Metazoa</taxon>
        <taxon>Ecdysozoa</taxon>
        <taxon>Arthropoda</taxon>
        <taxon>Hexapoda</taxon>
        <taxon>Insecta</taxon>
        <taxon>Pterygota</taxon>
        <taxon>Neoptera</taxon>
        <taxon>Endopterygota</taxon>
        <taxon>Lepidoptera</taxon>
        <taxon>Glossata</taxon>
        <taxon>Ditrysia</taxon>
        <taxon>Tineoidea</taxon>
        <taxon>Psychidae</taxon>
        <taxon>Oiketicinae</taxon>
        <taxon>Eumeta</taxon>
    </lineage>
</organism>
<dbReference type="AlphaFoldDB" id="A0A4C1TKY3"/>
<evidence type="ECO:0000313" key="2">
    <source>
        <dbReference type="EMBL" id="GBP13971.1"/>
    </source>
</evidence>
<evidence type="ECO:0000313" key="3">
    <source>
        <dbReference type="Proteomes" id="UP000299102"/>
    </source>
</evidence>
<feature type="compositionally biased region" description="Pro residues" evidence="1">
    <location>
        <begin position="404"/>
        <end position="414"/>
    </location>
</feature>
<sequence length="472" mass="52149">MALREVSGLACKVYLVSSRNALSGVLDLDSIHKFGSGSSIYERYCTTHETAAVKLVTKAALWHKIKRTLRGRKWGRGMLNLHIASFAGNPERKSFVCLTVEKFQYPSPDFGLITNVTDVQTIQERQKRWEGEVCIRELLPYFPEVSVQLGLGRDYEISQLLTGHGCFHKRLNGLGLPFCDVIEDPVHALSVPRSNLRSASRAKMLTSRGSLCWGRALPPCVWWQSEAECVNTAEIDFREVLRNGSHFIAELLCTRIAFSFWIERPLDSSRPRRPGAGRAALDGSTRRRHHCGDDVRDMQPAETHWSVHPRSGIEPGTRCLQDDALDHWIPRPFLFLLFNRALVTTGVGASTCPTFCPARVISALDGRVCLIGVWSDLVELVPNSINIGVLIGHASPRGGVPSLSPSPAPRPPPARTGTGAPPRPPPPTPPIIHGPGGQHVTPARHRRWCVGSFKPRRRGPTVTTLAARLRTA</sequence>
<dbReference type="Proteomes" id="UP000299102">
    <property type="component" value="Unassembled WGS sequence"/>
</dbReference>
<dbReference type="EMBL" id="BGZK01000060">
    <property type="protein sequence ID" value="GBP13971.1"/>
    <property type="molecule type" value="Genomic_DNA"/>
</dbReference>